<keyword evidence="2" id="KW-0106">Calcium</keyword>
<gene>
    <name evidence="5" type="ORF">PLBR_LOCUS1736</name>
</gene>
<protein>
    <recommendedName>
        <fullName evidence="4">EF-hand domain-containing protein</fullName>
    </recommendedName>
</protein>
<dbReference type="InterPro" id="IPR011992">
    <property type="entry name" value="EF-hand-dom_pair"/>
</dbReference>
<evidence type="ECO:0000259" key="4">
    <source>
        <dbReference type="PROSITE" id="PS50222"/>
    </source>
</evidence>
<keyword evidence="1" id="KW-0677">Repeat</keyword>
<sequence length="232" mass="25105">MAADDRQTVVFEPSTDAEIKEAFTTSFDLDADSFISAAELRHVFTSMGEVVFDERVDEMIKMCHDVRETGRSPGVRATDPGAHDAPKDPGGEDVRPPEVAGKDDIPTAMSVAIPINVTDEDTRKQSSSVPVVVGVRVQTAASAFGALVSDKGDLQEVIVIVAGFNGERKRKSGGLEYGKVCHFLGRPPSNVTRKFFDLYDTDLDGHLRRGELVSLLKATSFGKSLLDANLHI</sequence>
<feature type="domain" description="EF-hand" evidence="4">
    <location>
        <begin position="14"/>
        <end position="50"/>
    </location>
</feature>
<feature type="domain" description="EF-hand" evidence="4">
    <location>
        <begin position="187"/>
        <end position="222"/>
    </location>
</feature>
<name>A0A3P3Y317_PLABS</name>
<evidence type="ECO:0000313" key="6">
    <source>
        <dbReference type="Proteomes" id="UP000290189"/>
    </source>
</evidence>
<feature type="region of interest" description="Disordered" evidence="3">
    <location>
        <begin position="67"/>
        <end position="103"/>
    </location>
</feature>
<dbReference type="SMART" id="SM00054">
    <property type="entry name" value="EFh"/>
    <property type="match status" value="2"/>
</dbReference>
<geneLocation type="mitochondrion" evidence="5"/>
<dbReference type="InterPro" id="IPR002048">
    <property type="entry name" value="EF_hand_dom"/>
</dbReference>
<dbReference type="FunFam" id="1.10.238.10:FF:000003">
    <property type="entry name" value="Calmodulin A"/>
    <property type="match status" value="1"/>
</dbReference>
<dbReference type="SUPFAM" id="SSF47473">
    <property type="entry name" value="EF-hand"/>
    <property type="match status" value="1"/>
</dbReference>
<proteinExistence type="predicted"/>
<dbReference type="PANTHER" id="PTHR23050">
    <property type="entry name" value="CALCIUM BINDING PROTEIN"/>
    <property type="match status" value="1"/>
</dbReference>
<evidence type="ECO:0000313" key="5">
    <source>
        <dbReference type="EMBL" id="SPQ94521.1"/>
    </source>
</evidence>
<accession>A0A3P3Y317</accession>
<dbReference type="Proteomes" id="UP000290189">
    <property type="component" value="Unassembled WGS sequence"/>
</dbReference>
<dbReference type="Gene3D" id="1.10.238.10">
    <property type="entry name" value="EF-hand"/>
    <property type="match status" value="1"/>
</dbReference>
<dbReference type="AlphaFoldDB" id="A0A3P3Y317"/>
<dbReference type="InterPro" id="IPR050145">
    <property type="entry name" value="Centrin_CML-like"/>
</dbReference>
<evidence type="ECO:0000256" key="2">
    <source>
        <dbReference type="ARBA" id="ARBA00022837"/>
    </source>
</evidence>
<feature type="compositionally biased region" description="Basic and acidic residues" evidence="3">
    <location>
        <begin position="81"/>
        <end position="103"/>
    </location>
</feature>
<reference evidence="5 6" key="1">
    <citation type="submission" date="2018-03" db="EMBL/GenBank/DDBJ databases">
        <authorList>
            <person name="Fogelqvist J."/>
        </authorList>
    </citation>
    <scope>NUCLEOTIDE SEQUENCE [LARGE SCALE GENOMIC DNA]</scope>
</reference>
<evidence type="ECO:0000256" key="3">
    <source>
        <dbReference type="SAM" id="MobiDB-lite"/>
    </source>
</evidence>
<dbReference type="PROSITE" id="PS50222">
    <property type="entry name" value="EF_HAND_2"/>
    <property type="match status" value="2"/>
</dbReference>
<keyword evidence="5" id="KW-0496">Mitochondrion</keyword>
<dbReference type="GO" id="GO:0005509">
    <property type="term" value="F:calcium ion binding"/>
    <property type="evidence" value="ECO:0007669"/>
    <property type="project" value="InterPro"/>
</dbReference>
<organism evidence="5 6">
    <name type="scientific">Plasmodiophora brassicae</name>
    <name type="common">Clubroot disease agent</name>
    <dbReference type="NCBI Taxonomy" id="37360"/>
    <lineage>
        <taxon>Eukaryota</taxon>
        <taxon>Sar</taxon>
        <taxon>Rhizaria</taxon>
        <taxon>Endomyxa</taxon>
        <taxon>Phytomyxea</taxon>
        <taxon>Plasmodiophorida</taxon>
        <taxon>Plasmodiophoridae</taxon>
        <taxon>Plasmodiophora</taxon>
    </lineage>
</organism>
<dbReference type="CDD" id="cd00051">
    <property type="entry name" value="EFh"/>
    <property type="match status" value="1"/>
</dbReference>
<evidence type="ECO:0000256" key="1">
    <source>
        <dbReference type="ARBA" id="ARBA00022737"/>
    </source>
</evidence>
<dbReference type="EMBL" id="OVEO01000002">
    <property type="protein sequence ID" value="SPQ94521.1"/>
    <property type="molecule type" value="Genomic_DNA"/>
</dbReference>